<evidence type="ECO:0000313" key="2">
    <source>
        <dbReference type="EMBL" id="GBP89768.1"/>
    </source>
</evidence>
<keyword evidence="1" id="KW-1133">Transmembrane helix</keyword>
<feature type="transmembrane region" description="Helical" evidence="1">
    <location>
        <begin position="105"/>
        <end position="127"/>
    </location>
</feature>
<name>A0A4C1ZPW3_EUMVA</name>
<dbReference type="AlphaFoldDB" id="A0A4C1ZPW3"/>
<keyword evidence="3" id="KW-1185">Reference proteome</keyword>
<comment type="caution">
    <text evidence="2">The sequence shown here is derived from an EMBL/GenBank/DDBJ whole genome shotgun (WGS) entry which is preliminary data.</text>
</comment>
<gene>
    <name evidence="2" type="ORF">EVAR_66185_1</name>
</gene>
<feature type="transmembrane region" description="Helical" evidence="1">
    <location>
        <begin position="20"/>
        <end position="43"/>
    </location>
</feature>
<sequence>MSTAINIHHRVDVTGLLHGLWWCATLFIIHFYMISVAATSYSISEVMTKLNLAVQKILPKRNDENVLLVGNDNELFCGTLKRIEDAYNDLCNCCSALNDVFGFSVLIIISAAFVYNLVIVYLISRFITFSVKGLRRIYEHTATRDCILRHDDDGHTEYIPATFHDVNTAVCKTSRTKEVRPSDLCKDAPRCPDEPNKEAFIDARWMTGHVGHPRPRQPHMPADAHVPDKGTVAYIRTARTRSTLLMFNSRPIRQCYVNAFVQYTF</sequence>
<evidence type="ECO:0000256" key="1">
    <source>
        <dbReference type="SAM" id="Phobius"/>
    </source>
</evidence>
<dbReference type="EMBL" id="BGZK01002028">
    <property type="protein sequence ID" value="GBP89768.1"/>
    <property type="molecule type" value="Genomic_DNA"/>
</dbReference>
<protein>
    <submittedName>
        <fullName evidence="2">Uncharacterized protein</fullName>
    </submittedName>
</protein>
<reference evidence="2 3" key="1">
    <citation type="journal article" date="2019" name="Commun. Biol.">
        <title>The bagworm genome reveals a unique fibroin gene that provides high tensile strength.</title>
        <authorList>
            <person name="Kono N."/>
            <person name="Nakamura H."/>
            <person name="Ohtoshi R."/>
            <person name="Tomita M."/>
            <person name="Numata K."/>
            <person name="Arakawa K."/>
        </authorList>
    </citation>
    <scope>NUCLEOTIDE SEQUENCE [LARGE SCALE GENOMIC DNA]</scope>
</reference>
<evidence type="ECO:0000313" key="3">
    <source>
        <dbReference type="Proteomes" id="UP000299102"/>
    </source>
</evidence>
<accession>A0A4C1ZPW3</accession>
<keyword evidence="1" id="KW-0472">Membrane</keyword>
<dbReference type="Proteomes" id="UP000299102">
    <property type="component" value="Unassembled WGS sequence"/>
</dbReference>
<keyword evidence="1" id="KW-0812">Transmembrane</keyword>
<organism evidence="2 3">
    <name type="scientific">Eumeta variegata</name>
    <name type="common">Bagworm moth</name>
    <name type="synonym">Eumeta japonica</name>
    <dbReference type="NCBI Taxonomy" id="151549"/>
    <lineage>
        <taxon>Eukaryota</taxon>
        <taxon>Metazoa</taxon>
        <taxon>Ecdysozoa</taxon>
        <taxon>Arthropoda</taxon>
        <taxon>Hexapoda</taxon>
        <taxon>Insecta</taxon>
        <taxon>Pterygota</taxon>
        <taxon>Neoptera</taxon>
        <taxon>Endopterygota</taxon>
        <taxon>Lepidoptera</taxon>
        <taxon>Glossata</taxon>
        <taxon>Ditrysia</taxon>
        <taxon>Tineoidea</taxon>
        <taxon>Psychidae</taxon>
        <taxon>Oiketicinae</taxon>
        <taxon>Eumeta</taxon>
    </lineage>
</organism>
<proteinExistence type="predicted"/>